<sequence length="110" mass="11973">MSGSPSAFHRENSGSSSQNPPTEGDSIIHSDEENHKSIHTDSTGQKSIFLKDLERLGIEDAVAQNASQEGQEEITSSEIEAKTKGDFTSYRGQEDLLSVELKLVQVVIIV</sequence>
<evidence type="ECO:0000256" key="1">
    <source>
        <dbReference type="SAM" id="MobiDB-lite"/>
    </source>
</evidence>
<dbReference type="Proteomes" id="UP000765509">
    <property type="component" value="Unassembled WGS sequence"/>
</dbReference>
<dbReference type="AlphaFoldDB" id="A0A9Q3KMK4"/>
<evidence type="ECO:0000313" key="3">
    <source>
        <dbReference type="Proteomes" id="UP000765509"/>
    </source>
</evidence>
<accession>A0A9Q3KMK4</accession>
<reference evidence="2" key="1">
    <citation type="submission" date="2021-03" db="EMBL/GenBank/DDBJ databases">
        <title>Draft genome sequence of rust myrtle Austropuccinia psidii MF-1, a brazilian biotype.</title>
        <authorList>
            <person name="Quecine M.C."/>
            <person name="Pachon D.M.R."/>
            <person name="Bonatelli M.L."/>
            <person name="Correr F.H."/>
            <person name="Franceschini L.M."/>
            <person name="Leite T.F."/>
            <person name="Margarido G.R.A."/>
            <person name="Almeida C.A."/>
            <person name="Ferrarezi J.A."/>
            <person name="Labate C.A."/>
        </authorList>
    </citation>
    <scope>NUCLEOTIDE SEQUENCE</scope>
    <source>
        <strain evidence="2">MF-1</strain>
    </source>
</reference>
<organism evidence="2 3">
    <name type="scientific">Austropuccinia psidii MF-1</name>
    <dbReference type="NCBI Taxonomy" id="1389203"/>
    <lineage>
        <taxon>Eukaryota</taxon>
        <taxon>Fungi</taxon>
        <taxon>Dikarya</taxon>
        <taxon>Basidiomycota</taxon>
        <taxon>Pucciniomycotina</taxon>
        <taxon>Pucciniomycetes</taxon>
        <taxon>Pucciniales</taxon>
        <taxon>Sphaerophragmiaceae</taxon>
        <taxon>Austropuccinia</taxon>
    </lineage>
</organism>
<name>A0A9Q3KMK4_9BASI</name>
<feature type="region of interest" description="Disordered" evidence="1">
    <location>
        <begin position="1"/>
        <end position="44"/>
    </location>
</feature>
<evidence type="ECO:0000313" key="2">
    <source>
        <dbReference type="EMBL" id="MBW0583784.1"/>
    </source>
</evidence>
<feature type="compositionally biased region" description="Basic and acidic residues" evidence="1">
    <location>
        <begin position="26"/>
        <end position="39"/>
    </location>
</feature>
<proteinExistence type="predicted"/>
<protein>
    <submittedName>
        <fullName evidence="2">Uncharacterized protein</fullName>
    </submittedName>
</protein>
<gene>
    <name evidence="2" type="ORF">O181_123499</name>
</gene>
<dbReference type="EMBL" id="AVOT02116048">
    <property type="protein sequence ID" value="MBW0583784.1"/>
    <property type="molecule type" value="Genomic_DNA"/>
</dbReference>
<keyword evidence="3" id="KW-1185">Reference proteome</keyword>
<comment type="caution">
    <text evidence="2">The sequence shown here is derived from an EMBL/GenBank/DDBJ whole genome shotgun (WGS) entry which is preliminary data.</text>
</comment>